<dbReference type="Proteomes" id="UP000250079">
    <property type="component" value="Chromosome"/>
</dbReference>
<evidence type="ECO:0000313" key="2">
    <source>
        <dbReference type="Proteomes" id="UP000250079"/>
    </source>
</evidence>
<name>A0A2Z2NGC4_9GAMM</name>
<dbReference type="EMBL" id="CP018632">
    <property type="protein sequence ID" value="ASJ70312.1"/>
    <property type="molecule type" value="Genomic_DNA"/>
</dbReference>
<dbReference type="RefSeq" id="WP_088915865.1">
    <property type="nucleotide sequence ID" value="NZ_CP018632.1"/>
</dbReference>
<keyword evidence="2" id="KW-1185">Reference proteome</keyword>
<organism evidence="1 2">
    <name type="scientific">Granulosicoccus antarcticus IMCC3135</name>
    <dbReference type="NCBI Taxonomy" id="1192854"/>
    <lineage>
        <taxon>Bacteria</taxon>
        <taxon>Pseudomonadati</taxon>
        <taxon>Pseudomonadota</taxon>
        <taxon>Gammaproteobacteria</taxon>
        <taxon>Chromatiales</taxon>
        <taxon>Granulosicoccaceae</taxon>
        <taxon>Granulosicoccus</taxon>
    </lineage>
</organism>
<dbReference type="AlphaFoldDB" id="A0A2Z2NGC4"/>
<reference evidence="1 2" key="1">
    <citation type="submission" date="2016-12" db="EMBL/GenBank/DDBJ databases">
        <authorList>
            <person name="Song W.-J."/>
            <person name="Kurnit D.M."/>
        </authorList>
    </citation>
    <scope>NUCLEOTIDE SEQUENCE [LARGE SCALE GENOMIC DNA]</scope>
    <source>
        <strain evidence="1 2">IMCC3135</strain>
    </source>
</reference>
<protein>
    <submittedName>
        <fullName evidence="1">Uncharacterized protein</fullName>
    </submittedName>
</protein>
<evidence type="ECO:0000313" key="1">
    <source>
        <dbReference type="EMBL" id="ASJ70312.1"/>
    </source>
</evidence>
<sequence>MNAEVVDFKPSLRSAQHAFDQWRSNRLRREPTPITLRLCAVALLDHHCAFHICRALRINANALKQWSDAQPTPQSTLPAERSVHTDTTAGFVRLPVTGEVAAEPASPITGSLIIELPNETVIRIDRAFTLDEVFQAAARISNNARVS</sequence>
<gene>
    <name evidence="1" type="ORF">IMCC3135_00930</name>
</gene>
<dbReference type="KEGG" id="gai:IMCC3135_00930"/>
<accession>A0A2Z2NGC4</accession>
<proteinExistence type="predicted"/>